<protein>
    <submittedName>
        <fullName evidence="2">Uncharacterized protein</fullName>
    </submittedName>
</protein>
<sequence length="110" mass="12273">MHERAANLSGNIPKHDSYLKDFVHISSATQQRDWLSIHSLNCLSISSIIGSLFLVSIFAINVEAVSPALLTPIDCLMTVETVEWGNSRVLGLGFMLVWPCLHIYTYPIFP</sequence>
<proteinExistence type="predicted"/>
<evidence type="ECO:0000313" key="3">
    <source>
        <dbReference type="Proteomes" id="UP000324222"/>
    </source>
</evidence>
<keyword evidence="1" id="KW-1133">Transmembrane helix</keyword>
<dbReference type="AlphaFoldDB" id="A0A5B7GWL9"/>
<keyword evidence="1" id="KW-0812">Transmembrane</keyword>
<dbReference type="EMBL" id="VSRR010018122">
    <property type="protein sequence ID" value="MPC61004.1"/>
    <property type="molecule type" value="Genomic_DNA"/>
</dbReference>
<keyword evidence="3" id="KW-1185">Reference proteome</keyword>
<organism evidence="2 3">
    <name type="scientific">Portunus trituberculatus</name>
    <name type="common">Swimming crab</name>
    <name type="synonym">Neptunus trituberculatus</name>
    <dbReference type="NCBI Taxonomy" id="210409"/>
    <lineage>
        <taxon>Eukaryota</taxon>
        <taxon>Metazoa</taxon>
        <taxon>Ecdysozoa</taxon>
        <taxon>Arthropoda</taxon>
        <taxon>Crustacea</taxon>
        <taxon>Multicrustacea</taxon>
        <taxon>Malacostraca</taxon>
        <taxon>Eumalacostraca</taxon>
        <taxon>Eucarida</taxon>
        <taxon>Decapoda</taxon>
        <taxon>Pleocyemata</taxon>
        <taxon>Brachyura</taxon>
        <taxon>Eubrachyura</taxon>
        <taxon>Portunoidea</taxon>
        <taxon>Portunidae</taxon>
        <taxon>Portuninae</taxon>
        <taxon>Portunus</taxon>
    </lineage>
</organism>
<feature type="transmembrane region" description="Helical" evidence="1">
    <location>
        <begin position="89"/>
        <end position="109"/>
    </location>
</feature>
<evidence type="ECO:0000313" key="2">
    <source>
        <dbReference type="EMBL" id="MPC61004.1"/>
    </source>
</evidence>
<evidence type="ECO:0000256" key="1">
    <source>
        <dbReference type="SAM" id="Phobius"/>
    </source>
</evidence>
<reference evidence="2 3" key="1">
    <citation type="submission" date="2019-05" db="EMBL/GenBank/DDBJ databases">
        <title>Another draft genome of Portunus trituberculatus and its Hox gene families provides insights of decapod evolution.</title>
        <authorList>
            <person name="Jeong J.-H."/>
            <person name="Song I."/>
            <person name="Kim S."/>
            <person name="Choi T."/>
            <person name="Kim D."/>
            <person name="Ryu S."/>
            <person name="Kim W."/>
        </authorList>
    </citation>
    <scope>NUCLEOTIDE SEQUENCE [LARGE SCALE GENOMIC DNA]</scope>
    <source>
        <tissue evidence="2">Muscle</tissue>
    </source>
</reference>
<dbReference type="Proteomes" id="UP000324222">
    <property type="component" value="Unassembled WGS sequence"/>
</dbReference>
<accession>A0A5B7GWL9</accession>
<gene>
    <name evidence="2" type="ORF">E2C01_055066</name>
</gene>
<comment type="caution">
    <text evidence="2">The sequence shown here is derived from an EMBL/GenBank/DDBJ whole genome shotgun (WGS) entry which is preliminary data.</text>
</comment>
<feature type="transmembrane region" description="Helical" evidence="1">
    <location>
        <begin position="40"/>
        <end position="60"/>
    </location>
</feature>
<name>A0A5B7GWL9_PORTR</name>
<keyword evidence="1" id="KW-0472">Membrane</keyword>